<reference evidence="1 2" key="1">
    <citation type="submission" date="2021-11" db="EMBL/GenBank/DDBJ databases">
        <title>Draft genome sequence of Paenibacillus profundus YoMME, a new Gram-positive bacteria with exoelectrogenic properties.</title>
        <authorList>
            <person name="Hubenova Y."/>
            <person name="Hubenova E."/>
            <person name="Manasiev Y."/>
            <person name="Peykov S."/>
            <person name="Mitov M."/>
        </authorList>
    </citation>
    <scope>NUCLEOTIDE SEQUENCE [LARGE SCALE GENOMIC DNA]</scope>
    <source>
        <strain evidence="1 2">YoMME</strain>
    </source>
</reference>
<protein>
    <submittedName>
        <fullName evidence="1">Uncharacterized protein</fullName>
    </submittedName>
</protein>
<gene>
    <name evidence="1" type="ORF">LQV63_22295</name>
</gene>
<keyword evidence="2" id="KW-1185">Reference proteome</keyword>
<dbReference type="EMBL" id="JAJNBZ010000023">
    <property type="protein sequence ID" value="MCE5172017.1"/>
    <property type="molecule type" value="Genomic_DNA"/>
</dbReference>
<sequence length="65" mass="7419">MMEVNQSRHWTCRLLMEGENGAKRRMQRITASQSAPLPERNNLPARKALIVLLRGIIHKKGAVLK</sequence>
<dbReference type="RefSeq" id="WP_233698319.1">
    <property type="nucleotide sequence ID" value="NZ_JAJNBZ010000023.1"/>
</dbReference>
<name>A0ABS8YLD7_9BACL</name>
<evidence type="ECO:0000313" key="2">
    <source>
        <dbReference type="Proteomes" id="UP001199916"/>
    </source>
</evidence>
<comment type="caution">
    <text evidence="1">The sequence shown here is derived from an EMBL/GenBank/DDBJ whole genome shotgun (WGS) entry which is preliminary data.</text>
</comment>
<proteinExistence type="predicted"/>
<evidence type="ECO:0000313" key="1">
    <source>
        <dbReference type="EMBL" id="MCE5172017.1"/>
    </source>
</evidence>
<organism evidence="1 2">
    <name type="scientific">Paenibacillus profundus</name>
    <dbReference type="NCBI Taxonomy" id="1173085"/>
    <lineage>
        <taxon>Bacteria</taxon>
        <taxon>Bacillati</taxon>
        <taxon>Bacillota</taxon>
        <taxon>Bacilli</taxon>
        <taxon>Bacillales</taxon>
        <taxon>Paenibacillaceae</taxon>
        <taxon>Paenibacillus</taxon>
    </lineage>
</organism>
<dbReference type="Proteomes" id="UP001199916">
    <property type="component" value="Unassembled WGS sequence"/>
</dbReference>
<accession>A0ABS8YLD7</accession>